<reference evidence="1 2" key="1">
    <citation type="journal article" date="2011" name="Cell">
        <title>The monarch butterfly genome yields insights into long-distance migration.</title>
        <authorList>
            <person name="Zhan S."/>
            <person name="Merlin C."/>
            <person name="Boore J.L."/>
            <person name="Reppert S.M."/>
        </authorList>
    </citation>
    <scope>NUCLEOTIDE SEQUENCE [LARGE SCALE GENOMIC DNA]</scope>
    <source>
        <strain evidence="1">F-2</strain>
    </source>
</reference>
<accession>A0A212EGZ7</accession>
<keyword evidence="2" id="KW-1185">Reference proteome</keyword>
<gene>
    <name evidence="1" type="ORF">KGM_210141</name>
</gene>
<dbReference type="EMBL" id="AGBW02014991">
    <property type="protein sequence ID" value="OWR40769.1"/>
    <property type="molecule type" value="Genomic_DNA"/>
</dbReference>
<dbReference type="Proteomes" id="UP000007151">
    <property type="component" value="Unassembled WGS sequence"/>
</dbReference>
<comment type="caution">
    <text evidence="1">The sequence shown here is derived from an EMBL/GenBank/DDBJ whole genome shotgun (WGS) entry which is preliminary data.</text>
</comment>
<dbReference type="KEGG" id="dpl:KGM_210141"/>
<sequence length="66" mass="7332">MKKYLVMESVSDATPEALRLRVGRSRPVKARLVGDVLCEGRPHASSRVIPLASKCPVARTINVWRC</sequence>
<evidence type="ECO:0000313" key="1">
    <source>
        <dbReference type="EMBL" id="OWR40769.1"/>
    </source>
</evidence>
<proteinExistence type="predicted"/>
<dbReference type="InParanoid" id="A0A212EGZ7"/>
<dbReference type="AlphaFoldDB" id="A0A212EGZ7"/>
<protein>
    <submittedName>
        <fullName evidence="1">Uncharacterized protein</fullName>
    </submittedName>
</protein>
<organism evidence="1 2">
    <name type="scientific">Danaus plexippus plexippus</name>
    <dbReference type="NCBI Taxonomy" id="278856"/>
    <lineage>
        <taxon>Eukaryota</taxon>
        <taxon>Metazoa</taxon>
        <taxon>Ecdysozoa</taxon>
        <taxon>Arthropoda</taxon>
        <taxon>Hexapoda</taxon>
        <taxon>Insecta</taxon>
        <taxon>Pterygota</taxon>
        <taxon>Neoptera</taxon>
        <taxon>Endopterygota</taxon>
        <taxon>Lepidoptera</taxon>
        <taxon>Glossata</taxon>
        <taxon>Ditrysia</taxon>
        <taxon>Papilionoidea</taxon>
        <taxon>Nymphalidae</taxon>
        <taxon>Danainae</taxon>
        <taxon>Danaini</taxon>
        <taxon>Danaina</taxon>
        <taxon>Danaus</taxon>
        <taxon>Danaus</taxon>
    </lineage>
</organism>
<evidence type="ECO:0000313" key="2">
    <source>
        <dbReference type="Proteomes" id="UP000007151"/>
    </source>
</evidence>
<name>A0A212EGZ7_DANPL</name>